<accession>A0A1N6G172</accession>
<dbReference type="STRING" id="364032.SAMN05443662_1149"/>
<protein>
    <submittedName>
        <fullName evidence="1">Uncharacterized protein</fullName>
    </submittedName>
</protein>
<keyword evidence="2" id="KW-1185">Reference proteome</keyword>
<dbReference type="EMBL" id="FSRE01000003">
    <property type="protein sequence ID" value="SIO01299.1"/>
    <property type="molecule type" value="Genomic_DNA"/>
</dbReference>
<evidence type="ECO:0000313" key="2">
    <source>
        <dbReference type="Proteomes" id="UP000198461"/>
    </source>
</evidence>
<gene>
    <name evidence="1" type="ORF">SAMN05443662_1149</name>
</gene>
<evidence type="ECO:0000313" key="1">
    <source>
        <dbReference type="EMBL" id="SIO01299.1"/>
    </source>
</evidence>
<proteinExistence type="predicted"/>
<organism evidence="1 2">
    <name type="scientific">Sulfurivirga caldicuralii</name>
    <dbReference type="NCBI Taxonomy" id="364032"/>
    <lineage>
        <taxon>Bacteria</taxon>
        <taxon>Pseudomonadati</taxon>
        <taxon>Pseudomonadota</taxon>
        <taxon>Gammaproteobacteria</taxon>
        <taxon>Thiotrichales</taxon>
        <taxon>Piscirickettsiaceae</taxon>
        <taxon>Sulfurivirga</taxon>
    </lineage>
</organism>
<dbReference type="Proteomes" id="UP000198461">
    <property type="component" value="Unassembled WGS sequence"/>
</dbReference>
<sequence>MGLTPLPQFENEIPETVVFWNIETGELQGQGVDWVRPLIEEAKRQGSLTSSKGEVVQIDDPLKSSTQLSMILSQRYWVSPQPVEAPEDPQSGSLQ</sequence>
<name>A0A1N6G172_9GAMM</name>
<dbReference type="AlphaFoldDB" id="A0A1N6G172"/>
<reference evidence="1 2" key="1">
    <citation type="submission" date="2016-11" db="EMBL/GenBank/DDBJ databases">
        <authorList>
            <person name="Jaros S."/>
            <person name="Januszkiewicz K."/>
            <person name="Wedrychowicz H."/>
        </authorList>
    </citation>
    <scope>NUCLEOTIDE SEQUENCE [LARGE SCALE GENOMIC DNA]</scope>
    <source>
        <strain evidence="1 2">DSM 17737</strain>
    </source>
</reference>